<dbReference type="InterPro" id="IPR020846">
    <property type="entry name" value="MFS_dom"/>
</dbReference>
<accession>A0AAV5SRK8</accession>
<feature type="transmembrane region" description="Helical" evidence="5">
    <location>
        <begin position="195"/>
        <end position="216"/>
    </location>
</feature>
<feature type="transmembrane region" description="Helical" evidence="5">
    <location>
        <begin position="228"/>
        <end position="245"/>
    </location>
</feature>
<dbReference type="EMBL" id="BTSX01000002">
    <property type="protein sequence ID" value="GMS84758.1"/>
    <property type="molecule type" value="Genomic_DNA"/>
</dbReference>
<dbReference type="Gene3D" id="1.20.1250.20">
    <property type="entry name" value="MFS general substrate transporter like domains"/>
    <property type="match status" value="1"/>
</dbReference>
<evidence type="ECO:0000256" key="1">
    <source>
        <dbReference type="ARBA" id="ARBA00004141"/>
    </source>
</evidence>
<dbReference type="InterPro" id="IPR011701">
    <property type="entry name" value="MFS"/>
</dbReference>
<evidence type="ECO:0000313" key="7">
    <source>
        <dbReference type="EMBL" id="GMS84758.1"/>
    </source>
</evidence>
<dbReference type="PANTHER" id="PTHR24064">
    <property type="entry name" value="SOLUTE CARRIER FAMILY 22 MEMBER"/>
    <property type="match status" value="1"/>
</dbReference>
<dbReference type="PROSITE" id="PS00216">
    <property type="entry name" value="SUGAR_TRANSPORT_1"/>
    <property type="match status" value="1"/>
</dbReference>
<evidence type="ECO:0000259" key="6">
    <source>
        <dbReference type="PROSITE" id="PS50850"/>
    </source>
</evidence>
<evidence type="ECO:0000256" key="3">
    <source>
        <dbReference type="ARBA" id="ARBA00022989"/>
    </source>
</evidence>
<keyword evidence="3 5" id="KW-1133">Transmembrane helix</keyword>
<keyword evidence="2 5" id="KW-0812">Transmembrane</keyword>
<evidence type="ECO:0000313" key="8">
    <source>
        <dbReference type="Proteomes" id="UP001432027"/>
    </source>
</evidence>
<dbReference type="Proteomes" id="UP001432027">
    <property type="component" value="Unassembled WGS sequence"/>
</dbReference>
<gene>
    <name evidence="7" type="ORF">PENTCL1PPCAC_6933</name>
</gene>
<comment type="caution">
    <text evidence="7">The sequence shown here is derived from an EMBL/GenBank/DDBJ whole genome shotgun (WGS) entry which is preliminary data.</text>
</comment>
<feature type="transmembrane region" description="Helical" evidence="5">
    <location>
        <begin position="98"/>
        <end position="119"/>
    </location>
</feature>
<feature type="transmembrane region" description="Helical" evidence="5">
    <location>
        <begin position="125"/>
        <end position="144"/>
    </location>
</feature>
<feature type="non-terminal residue" evidence="7">
    <location>
        <position position="339"/>
    </location>
</feature>
<feature type="transmembrane region" description="Helical" evidence="5">
    <location>
        <begin position="12"/>
        <end position="31"/>
    </location>
</feature>
<dbReference type="SUPFAM" id="SSF103473">
    <property type="entry name" value="MFS general substrate transporter"/>
    <property type="match status" value="1"/>
</dbReference>
<name>A0AAV5SRK8_9BILA</name>
<comment type="subcellular location">
    <subcellularLocation>
        <location evidence="1">Membrane</location>
        <topology evidence="1">Multi-pass membrane protein</topology>
    </subcellularLocation>
</comment>
<dbReference type="GO" id="GO:0022857">
    <property type="term" value="F:transmembrane transporter activity"/>
    <property type="evidence" value="ECO:0007669"/>
    <property type="project" value="InterPro"/>
</dbReference>
<reference evidence="7" key="1">
    <citation type="submission" date="2023-10" db="EMBL/GenBank/DDBJ databases">
        <title>Genome assembly of Pristionchus species.</title>
        <authorList>
            <person name="Yoshida K."/>
            <person name="Sommer R.J."/>
        </authorList>
    </citation>
    <scope>NUCLEOTIDE SEQUENCE</scope>
    <source>
        <strain evidence="7">RS0144</strain>
    </source>
</reference>
<dbReference type="InterPro" id="IPR036259">
    <property type="entry name" value="MFS_trans_sf"/>
</dbReference>
<feature type="transmembrane region" description="Helical" evidence="5">
    <location>
        <begin position="38"/>
        <end position="54"/>
    </location>
</feature>
<organism evidence="7 8">
    <name type="scientific">Pristionchus entomophagus</name>
    <dbReference type="NCBI Taxonomy" id="358040"/>
    <lineage>
        <taxon>Eukaryota</taxon>
        <taxon>Metazoa</taxon>
        <taxon>Ecdysozoa</taxon>
        <taxon>Nematoda</taxon>
        <taxon>Chromadorea</taxon>
        <taxon>Rhabditida</taxon>
        <taxon>Rhabditina</taxon>
        <taxon>Diplogasteromorpha</taxon>
        <taxon>Diplogasteroidea</taxon>
        <taxon>Neodiplogasteridae</taxon>
        <taxon>Pristionchus</taxon>
    </lineage>
</organism>
<dbReference type="InterPro" id="IPR005829">
    <property type="entry name" value="Sugar_transporter_CS"/>
</dbReference>
<dbReference type="AlphaFoldDB" id="A0AAV5SRK8"/>
<protein>
    <recommendedName>
        <fullName evidence="6">Major facilitator superfamily (MFS) profile domain-containing protein</fullName>
    </recommendedName>
</protein>
<dbReference type="Pfam" id="PF07690">
    <property type="entry name" value="MFS_1"/>
    <property type="match status" value="1"/>
</dbReference>
<feature type="transmembrane region" description="Helical" evidence="5">
    <location>
        <begin position="287"/>
        <end position="304"/>
    </location>
</feature>
<keyword evidence="4 5" id="KW-0472">Membrane</keyword>
<feature type="non-terminal residue" evidence="7">
    <location>
        <position position="1"/>
    </location>
</feature>
<feature type="transmembrane region" description="Helical" evidence="5">
    <location>
        <begin position="257"/>
        <end position="275"/>
    </location>
</feature>
<evidence type="ECO:0000256" key="5">
    <source>
        <dbReference type="SAM" id="Phobius"/>
    </source>
</evidence>
<evidence type="ECO:0000256" key="4">
    <source>
        <dbReference type="ARBA" id="ARBA00023136"/>
    </source>
</evidence>
<keyword evidence="8" id="KW-1185">Reference proteome</keyword>
<proteinExistence type="predicted"/>
<sequence length="339" mass="38582">KFHLDKEEKDLVSTVFMAGMMLGGITTSPLSDRLGRKTMLIASSLSISLLTFLVSRSPSYRWLIALRILQGACYTSLGQSSWTTGFESTPISWRAKNSLIYGIAWVVGYLALTQIAYYALSWRDLFFNTSIPPFIFAFFVFAFVPETLHHLARIDSPRVQKWINKLDCPDKILIKRPIDEVSNNILRELLDHKLFLLYTIITSGLWIADTFIYFGLSFYSTNISGSIYLNYVVIGAAEIPAYFILFKFIKSYSRRKVMMITHFLSAISFIVIAFLPKESIWCHLCWYTSKMIISISFMTVYVAASEIFLTNIRNSALGICEIISRIGGIIAPYMSALVR</sequence>
<dbReference type="PROSITE" id="PS50850">
    <property type="entry name" value="MFS"/>
    <property type="match status" value="1"/>
</dbReference>
<feature type="domain" description="Major facilitator superfamily (MFS) profile" evidence="6">
    <location>
        <begin position="1"/>
        <end position="339"/>
    </location>
</feature>
<evidence type="ECO:0000256" key="2">
    <source>
        <dbReference type="ARBA" id="ARBA00022692"/>
    </source>
</evidence>
<feature type="transmembrane region" description="Helical" evidence="5">
    <location>
        <begin position="316"/>
        <end position="334"/>
    </location>
</feature>
<dbReference type="GO" id="GO:0016020">
    <property type="term" value="C:membrane"/>
    <property type="evidence" value="ECO:0007669"/>
    <property type="project" value="UniProtKB-SubCell"/>
</dbReference>